<dbReference type="Proteomes" id="UP000013893">
    <property type="component" value="Chromosome"/>
</dbReference>
<name>R4PXH0_9BACT</name>
<dbReference type="KEGG" id="saal:L336_0182"/>
<dbReference type="AlphaFoldDB" id="R4PXH0"/>
<evidence type="ECO:0000256" key="3">
    <source>
        <dbReference type="RuleBase" id="RU004508"/>
    </source>
</evidence>
<feature type="modified residue" description="N6-(pyridoxal phosphate)lysine" evidence="2">
    <location>
        <position position="179"/>
    </location>
</feature>
<accession>R4PXH0</accession>
<dbReference type="Pfam" id="PF01041">
    <property type="entry name" value="DegT_DnrJ_EryC1"/>
    <property type="match status" value="2"/>
</dbReference>
<dbReference type="GO" id="GO:0030170">
    <property type="term" value="F:pyridoxal phosphate binding"/>
    <property type="evidence" value="ECO:0007669"/>
    <property type="project" value="TreeGrafter"/>
</dbReference>
<dbReference type="OrthoDB" id="9766188at2"/>
<dbReference type="InterPro" id="IPR015424">
    <property type="entry name" value="PyrdxlP-dep_Trfase"/>
</dbReference>
<dbReference type="GO" id="GO:0000271">
    <property type="term" value="P:polysaccharide biosynthetic process"/>
    <property type="evidence" value="ECO:0007669"/>
    <property type="project" value="TreeGrafter"/>
</dbReference>
<keyword evidence="5" id="KW-1185">Reference proteome</keyword>
<dbReference type="RefSeq" id="WP_015641341.1">
    <property type="nucleotide sequence ID" value="NC_021219.1"/>
</dbReference>
<dbReference type="STRING" id="1332188.L336_0182"/>
<evidence type="ECO:0000313" key="4">
    <source>
        <dbReference type="EMBL" id="AGL61891.1"/>
    </source>
</evidence>
<evidence type="ECO:0008006" key="6">
    <source>
        <dbReference type="Google" id="ProtNLM"/>
    </source>
</evidence>
<dbReference type="InterPro" id="IPR000653">
    <property type="entry name" value="DegT/StrS_aminotransferase"/>
</dbReference>
<dbReference type="HOGENOM" id="CLU_668929_0_0_0"/>
<dbReference type="GO" id="GO:0008483">
    <property type="term" value="F:transaminase activity"/>
    <property type="evidence" value="ECO:0007669"/>
    <property type="project" value="TreeGrafter"/>
</dbReference>
<dbReference type="EMBL" id="CP005957">
    <property type="protein sequence ID" value="AGL61891.1"/>
    <property type="molecule type" value="Genomic_DNA"/>
</dbReference>
<dbReference type="Gene3D" id="3.40.640.10">
    <property type="entry name" value="Type I PLP-dependent aspartate aminotransferase-like (Major domain)"/>
    <property type="match status" value="1"/>
</dbReference>
<sequence length="388" mass="42771">MIFQSIGSQFRAPDMWRHLTAHASRDSSTKLTHTLEATFGGKAFLYQNGRSALAAALTQIALDHPGASVAVNGYSCFVVQEAVHAAGLTPVFLDIDPNALHFSGDTLAKALTENTDIKAVVVQNTLGIPCDIETIERITTKRNICLIEDLAHSAGLRYGDGRAAGSVGAFVILSFGRDKLLDTVSGGALIVRQSTDTSKLPQHELLAPLGTRLRDRLYPFFTWIARMLYPIKVGGVLLRGLLWTKLISRSASGSINPSYTMPAWQAECALYRLKELDHDIGRRKALQEIYQERLPSLIVADTPVRVSIMVKDRAAVLRALRAHHYYLDDIWYDSPIGPRRLYPSVAFPESRCPHAVYAAEHIINLPTHVSVDKTTARHIAQIIAEEEA</sequence>
<dbReference type="Gene3D" id="3.90.1150.10">
    <property type="entry name" value="Aspartate Aminotransferase, domain 1"/>
    <property type="match status" value="1"/>
</dbReference>
<organism evidence="4 5">
    <name type="scientific">Candidatus Saccharimonas aalborgensis</name>
    <dbReference type="NCBI Taxonomy" id="1332188"/>
    <lineage>
        <taxon>Bacteria</taxon>
        <taxon>Candidatus Saccharimonadota</taxon>
        <taxon>Candidatus Saccharimonadia</taxon>
        <taxon>Candidatus Saccharimonadales</taxon>
        <taxon>Candidatus Saccharimonadaceae</taxon>
        <taxon>Candidatus Saccharimonas</taxon>
    </lineage>
</organism>
<comment type="similarity">
    <text evidence="3">Belongs to the DegT/DnrJ/EryC1 family.</text>
</comment>
<dbReference type="PANTHER" id="PTHR30244:SF34">
    <property type="entry name" value="DTDP-4-AMINO-4,6-DIDEOXYGALACTOSE TRANSAMINASE"/>
    <property type="match status" value="1"/>
</dbReference>
<dbReference type="InterPro" id="IPR015421">
    <property type="entry name" value="PyrdxlP-dep_Trfase_major"/>
</dbReference>
<protein>
    <recommendedName>
        <fullName evidence="6">DegT/DnrJ/EryC1/StrS aminotransferase</fullName>
    </recommendedName>
</protein>
<keyword evidence="2 3" id="KW-0663">Pyridoxal phosphate</keyword>
<feature type="active site" description="Proton acceptor" evidence="1">
    <location>
        <position position="179"/>
    </location>
</feature>
<gene>
    <name evidence="4" type="ORF">L336_0182</name>
</gene>
<evidence type="ECO:0000313" key="5">
    <source>
        <dbReference type="Proteomes" id="UP000013893"/>
    </source>
</evidence>
<proteinExistence type="inferred from homology"/>
<dbReference type="SUPFAM" id="SSF53383">
    <property type="entry name" value="PLP-dependent transferases"/>
    <property type="match status" value="1"/>
</dbReference>
<evidence type="ECO:0000256" key="2">
    <source>
        <dbReference type="PIRSR" id="PIRSR000390-2"/>
    </source>
</evidence>
<dbReference type="PIRSF" id="PIRSF000390">
    <property type="entry name" value="PLP_StrS"/>
    <property type="match status" value="1"/>
</dbReference>
<dbReference type="PANTHER" id="PTHR30244">
    <property type="entry name" value="TRANSAMINASE"/>
    <property type="match status" value="1"/>
</dbReference>
<evidence type="ECO:0000256" key="1">
    <source>
        <dbReference type="PIRSR" id="PIRSR000390-1"/>
    </source>
</evidence>
<dbReference type="InterPro" id="IPR015422">
    <property type="entry name" value="PyrdxlP-dep_Trfase_small"/>
</dbReference>
<reference evidence="4 5" key="1">
    <citation type="journal article" date="2013" name="Nat. Biotechnol.">
        <title>Genome sequences of rare, uncultured bacteria obtained by differential coverage binning of multiple metagenomes.</title>
        <authorList>
            <person name="Albertsen M."/>
            <person name="Hugenholtz P."/>
            <person name="Skarshewski A."/>
            <person name="Nielsen K.L."/>
            <person name="Tyson G.W."/>
            <person name="Nielsen P.H."/>
        </authorList>
    </citation>
    <scope>NUCLEOTIDE SEQUENCE [LARGE SCALE GENOMIC DNA]</scope>
    <source>
        <strain evidence="4">TM71</strain>
    </source>
</reference>